<dbReference type="EMBL" id="JAVRHU010000001">
    <property type="protein sequence ID" value="MDT0620783.1"/>
    <property type="molecule type" value="Genomic_DNA"/>
</dbReference>
<reference evidence="2 3" key="1">
    <citation type="submission" date="2023-09" db="EMBL/GenBank/DDBJ databases">
        <authorList>
            <person name="Rey-Velasco X."/>
        </authorList>
    </citation>
    <scope>NUCLEOTIDE SEQUENCE [LARGE SCALE GENOMIC DNA]</scope>
    <source>
        <strain evidence="2 3">P007</strain>
    </source>
</reference>
<sequence length="165" mass="18718">MKIRVALVVLIFTSVFGMGQKSEKIKVNEVIDAWHKAASEANFDAYFGLMTKNGAFIGTDATENWQTQEFKDFSKPYFDKGSAWSFTSLERNVYLNENASFAWFDELLDTQMKLCRGSGVLEKVDGNWKIAHYVLSIAVPNKNVKELIEIKKVSDSLLIEKMSTN</sequence>
<comment type="caution">
    <text evidence="2">The sequence shown here is derived from an EMBL/GenBank/DDBJ whole genome shotgun (WGS) entry which is preliminary data.</text>
</comment>
<dbReference type="SUPFAM" id="SSF54427">
    <property type="entry name" value="NTF2-like"/>
    <property type="match status" value="1"/>
</dbReference>
<gene>
    <name evidence="2" type="ORF">RM520_04045</name>
</gene>
<keyword evidence="3" id="KW-1185">Reference proteome</keyword>
<dbReference type="Pfam" id="PF13474">
    <property type="entry name" value="SnoaL_3"/>
    <property type="match status" value="1"/>
</dbReference>
<accession>A0ABU3BF76</accession>
<dbReference type="Gene3D" id="3.10.450.50">
    <property type="match status" value="1"/>
</dbReference>
<evidence type="ECO:0000313" key="3">
    <source>
        <dbReference type="Proteomes" id="UP001250662"/>
    </source>
</evidence>
<feature type="domain" description="SnoaL-like" evidence="1">
    <location>
        <begin position="27"/>
        <end position="140"/>
    </location>
</feature>
<evidence type="ECO:0000313" key="2">
    <source>
        <dbReference type="EMBL" id="MDT0620783.1"/>
    </source>
</evidence>
<name>A0ABU3BF76_9FLAO</name>
<dbReference type="InterPro" id="IPR032710">
    <property type="entry name" value="NTF2-like_dom_sf"/>
</dbReference>
<dbReference type="Proteomes" id="UP001250662">
    <property type="component" value="Unassembled WGS sequence"/>
</dbReference>
<dbReference type="InterPro" id="IPR037401">
    <property type="entry name" value="SnoaL-like"/>
</dbReference>
<protein>
    <submittedName>
        <fullName evidence="2">Nuclear transport factor 2 family protein</fullName>
    </submittedName>
</protein>
<proteinExistence type="predicted"/>
<organism evidence="2 3">
    <name type="scientific">Croceitalea vernalis</name>
    <dbReference type="NCBI Taxonomy" id="3075599"/>
    <lineage>
        <taxon>Bacteria</taxon>
        <taxon>Pseudomonadati</taxon>
        <taxon>Bacteroidota</taxon>
        <taxon>Flavobacteriia</taxon>
        <taxon>Flavobacteriales</taxon>
        <taxon>Flavobacteriaceae</taxon>
        <taxon>Croceitalea</taxon>
    </lineage>
</organism>
<dbReference type="RefSeq" id="WP_311384425.1">
    <property type="nucleotide sequence ID" value="NZ_JAVRHU010000001.1"/>
</dbReference>
<evidence type="ECO:0000259" key="1">
    <source>
        <dbReference type="Pfam" id="PF13474"/>
    </source>
</evidence>